<gene>
    <name evidence="3" type="ORF">NGTWS1702_35580</name>
</gene>
<keyword evidence="4" id="KW-1185">Reference proteome</keyword>
<sequence length="163" mass="16855">MTKRRRPRTLLSNRTQTRAVDIVKMALVTAALLGGVAAAAGCQPTSPTETPPAPQASGSGAVSMPAATSTGSASATTVIDIAIADGVVTPTNAEAQAAVGQPIVLQVSSDAADSLHVHSIPEQSFAVQARPDQRFEFTVQVPGRVDVELHNLHRTVVTIEVMP</sequence>
<evidence type="ECO:0000313" key="4">
    <source>
        <dbReference type="Proteomes" id="UP001060504"/>
    </source>
</evidence>
<reference evidence="3 4" key="1">
    <citation type="submission" date="2021-08" db="EMBL/GenBank/DDBJ databases">
        <title>Draft genome sequence of Mycolicibacterium sp. NGTWS1702 strain.</title>
        <authorList>
            <person name="Matsumoto M."/>
            <person name="Tang B.C.C."/>
            <person name="Machida Y."/>
            <person name="Matoyama H."/>
            <person name="Kishihara T."/>
            <person name="Sato S."/>
            <person name="Kondo I."/>
            <person name="Sano M."/>
            <person name="Kato G."/>
        </authorList>
    </citation>
    <scope>NUCLEOTIDE SEQUENCE [LARGE SCALE GENOMIC DNA]</scope>
    <source>
        <strain evidence="3 4">NGTWSNA01</strain>
    </source>
</reference>
<proteinExistence type="predicted"/>
<evidence type="ECO:0000313" key="3">
    <source>
        <dbReference type="EMBL" id="GJF10469.1"/>
    </source>
</evidence>
<evidence type="ECO:0000256" key="2">
    <source>
        <dbReference type="SAM" id="SignalP"/>
    </source>
</evidence>
<evidence type="ECO:0008006" key="5">
    <source>
        <dbReference type="Google" id="ProtNLM"/>
    </source>
</evidence>
<comment type="caution">
    <text evidence="3">The sequence shown here is derived from an EMBL/GenBank/DDBJ whole genome shotgun (WGS) entry which is preliminary data.</text>
</comment>
<dbReference type="Gene3D" id="2.60.40.420">
    <property type="entry name" value="Cupredoxins - blue copper proteins"/>
    <property type="match status" value="1"/>
</dbReference>
<dbReference type="EMBL" id="BPRH01003726">
    <property type="protein sequence ID" value="GJF10469.1"/>
    <property type="molecule type" value="Genomic_DNA"/>
</dbReference>
<protein>
    <recommendedName>
        <fullName evidence="5">EfeO-type cupredoxin-like domain-containing protein</fullName>
    </recommendedName>
</protein>
<organism evidence="3 4">
    <name type="scientific">Mycolicibacterium cyprinidarum</name>
    <dbReference type="NCBI Taxonomy" id="2860311"/>
    <lineage>
        <taxon>Bacteria</taxon>
        <taxon>Bacillati</taxon>
        <taxon>Actinomycetota</taxon>
        <taxon>Actinomycetes</taxon>
        <taxon>Mycobacteriales</taxon>
        <taxon>Mycobacteriaceae</taxon>
        <taxon>Mycolicibacterium</taxon>
    </lineage>
</organism>
<name>A0ABQ4VCA8_9MYCO</name>
<dbReference type="InterPro" id="IPR008972">
    <property type="entry name" value="Cupredoxin"/>
</dbReference>
<feature type="signal peptide" evidence="2">
    <location>
        <begin position="1"/>
        <end position="39"/>
    </location>
</feature>
<evidence type="ECO:0000256" key="1">
    <source>
        <dbReference type="SAM" id="MobiDB-lite"/>
    </source>
</evidence>
<feature type="region of interest" description="Disordered" evidence="1">
    <location>
        <begin position="40"/>
        <end position="68"/>
    </location>
</feature>
<feature type="chain" id="PRO_5046850272" description="EfeO-type cupredoxin-like domain-containing protein" evidence="2">
    <location>
        <begin position="40"/>
        <end position="163"/>
    </location>
</feature>
<accession>A0ABQ4VCA8</accession>
<keyword evidence="2" id="KW-0732">Signal</keyword>
<dbReference type="Proteomes" id="UP001060504">
    <property type="component" value="Unassembled WGS sequence"/>
</dbReference>